<gene>
    <name evidence="1" type="ORF">N7532_003969</name>
</gene>
<reference evidence="1" key="2">
    <citation type="journal article" date="2023" name="IMA Fungus">
        <title>Comparative genomic study of the Penicillium genus elucidates a diverse pangenome and 15 lateral gene transfer events.</title>
        <authorList>
            <person name="Petersen C."/>
            <person name="Sorensen T."/>
            <person name="Nielsen M.R."/>
            <person name="Sondergaard T.E."/>
            <person name="Sorensen J.L."/>
            <person name="Fitzpatrick D.A."/>
            <person name="Frisvad J.C."/>
            <person name="Nielsen K.L."/>
        </authorList>
    </citation>
    <scope>NUCLEOTIDE SEQUENCE</scope>
    <source>
        <strain evidence="1">IBT 30761</strain>
    </source>
</reference>
<proteinExistence type="predicted"/>
<name>A0A9W9KED4_9EURO</name>
<sequence>MSLTPFLMAAPGIASCVRVIIRQLAHADGTGSIKVADVVEGQIEKLNPERAHDAMVAFTVLLASITDLLKNSQLPTGDLSRNSQLVDKIWQNYYEAIDEYTCMFSEDTQELMAIYDELVVNIILECQENGVIPEHRDPRYCPNFLEIVNEITHGIIKLRKVAAEEMGGDPELELGQITF</sequence>
<keyword evidence="2" id="KW-1185">Reference proteome</keyword>
<comment type="caution">
    <text evidence="1">The sequence shown here is derived from an EMBL/GenBank/DDBJ whole genome shotgun (WGS) entry which is preliminary data.</text>
</comment>
<dbReference type="EMBL" id="JAPQKI010000004">
    <property type="protein sequence ID" value="KAJ5103440.1"/>
    <property type="molecule type" value="Genomic_DNA"/>
</dbReference>
<dbReference type="OrthoDB" id="4355999at2759"/>
<dbReference type="Proteomes" id="UP001149074">
    <property type="component" value="Unassembled WGS sequence"/>
</dbReference>
<evidence type="ECO:0000313" key="1">
    <source>
        <dbReference type="EMBL" id="KAJ5103440.1"/>
    </source>
</evidence>
<evidence type="ECO:0000313" key="2">
    <source>
        <dbReference type="Proteomes" id="UP001149074"/>
    </source>
</evidence>
<accession>A0A9W9KED4</accession>
<dbReference type="GeneID" id="81355442"/>
<dbReference type="RefSeq" id="XP_056476820.1">
    <property type="nucleotide sequence ID" value="XM_056616463.1"/>
</dbReference>
<dbReference type="AlphaFoldDB" id="A0A9W9KED4"/>
<organism evidence="1 2">
    <name type="scientific">Penicillium argentinense</name>
    <dbReference type="NCBI Taxonomy" id="1131581"/>
    <lineage>
        <taxon>Eukaryota</taxon>
        <taxon>Fungi</taxon>
        <taxon>Dikarya</taxon>
        <taxon>Ascomycota</taxon>
        <taxon>Pezizomycotina</taxon>
        <taxon>Eurotiomycetes</taxon>
        <taxon>Eurotiomycetidae</taxon>
        <taxon>Eurotiales</taxon>
        <taxon>Aspergillaceae</taxon>
        <taxon>Penicillium</taxon>
    </lineage>
</organism>
<reference evidence="1" key="1">
    <citation type="submission" date="2022-11" db="EMBL/GenBank/DDBJ databases">
        <authorList>
            <person name="Petersen C."/>
        </authorList>
    </citation>
    <scope>NUCLEOTIDE SEQUENCE</scope>
    <source>
        <strain evidence="1">IBT 30761</strain>
    </source>
</reference>
<protein>
    <submittedName>
        <fullName evidence="1">Uncharacterized protein</fullName>
    </submittedName>
</protein>